<name>A0A645BIB8_9ZZZZ</name>
<gene>
    <name evidence="1" type="ORF">SDC9_109821</name>
</gene>
<accession>A0A645BIB8</accession>
<protein>
    <submittedName>
        <fullName evidence="1">Uncharacterized protein</fullName>
    </submittedName>
</protein>
<dbReference type="EMBL" id="VSSQ01019134">
    <property type="protein sequence ID" value="MPM62943.1"/>
    <property type="molecule type" value="Genomic_DNA"/>
</dbReference>
<sequence>MHRFTLAALGLGAVDTGEHVHAQRLSLVADQAADTAVAHHADGLSLKLKTLGIGLLLPFLLPHGVARNGEVPGAGEQQRNGQLGHGVGGGPGRVLHLNARLFRVFHGDVVHADAGPDDELQTAALGGIDLRLLDFGGAADDHNIKIPQSRTQLVGLIKLLDDLKAVQPQLLHCAGIHTVCNQNSHN</sequence>
<evidence type="ECO:0000313" key="1">
    <source>
        <dbReference type="EMBL" id="MPM62943.1"/>
    </source>
</evidence>
<reference evidence="1" key="1">
    <citation type="submission" date="2019-08" db="EMBL/GenBank/DDBJ databases">
        <authorList>
            <person name="Kucharzyk K."/>
            <person name="Murdoch R.W."/>
            <person name="Higgins S."/>
            <person name="Loffler F."/>
        </authorList>
    </citation>
    <scope>NUCLEOTIDE SEQUENCE</scope>
</reference>
<comment type="caution">
    <text evidence="1">The sequence shown here is derived from an EMBL/GenBank/DDBJ whole genome shotgun (WGS) entry which is preliminary data.</text>
</comment>
<organism evidence="1">
    <name type="scientific">bioreactor metagenome</name>
    <dbReference type="NCBI Taxonomy" id="1076179"/>
    <lineage>
        <taxon>unclassified sequences</taxon>
        <taxon>metagenomes</taxon>
        <taxon>ecological metagenomes</taxon>
    </lineage>
</organism>
<dbReference type="AlphaFoldDB" id="A0A645BIB8"/>
<proteinExistence type="predicted"/>